<protein>
    <submittedName>
        <fullName evidence="2">ATP-binding protein</fullName>
    </submittedName>
</protein>
<dbReference type="Gene3D" id="3.40.50.300">
    <property type="entry name" value="P-loop containing nucleotide triphosphate hydrolases"/>
    <property type="match status" value="1"/>
</dbReference>
<proteinExistence type="predicted"/>
<evidence type="ECO:0000313" key="3">
    <source>
        <dbReference type="Proteomes" id="UP000708576"/>
    </source>
</evidence>
<dbReference type="InterPro" id="IPR027417">
    <property type="entry name" value="P-loop_NTPase"/>
</dbReference>
<accession>A0ABS5JZV6</accession>
<keyword evidence="2" id="KW-0067">ATP-binding</keyword>
<sequence length="311" mass="35537">MKDYTLEQKQQLRDKIIALQEASGLSGNNFAVQRLGFSNGSKFSHIRNNWDKQGMVGADTWEVIEKYVSKTEDYVGVPTANLKKVWETCERAYSLKKPMAVVGDGGFGKTFSLEKYQEYNERNKRFKVVYFDASMVKTNKQFIAGLMQALDCHKPGTMAAQLRVMREFVTKKDILITVDEVSSLESHNITIIKDVMTAFKDLVGIVFAGTPYFINNLNRGAIRDRHLFSETRDRLFMLPEQLNKPTDEEALAIFKANGITTSEELDIVMGRLPEFKSHSWLAKRTFRGIKDCIDMIKMSNIPSINYNNLQL</sequence>
<gene>
    <name evidence="2" type="ORF">KEM10_19195</name>
</gene>
<dbReference type="RefSeq" id="WP_212218222.1">
    <property type="nucleotide sequence ID" value="NZ_JAGUCO010000023.1"/>
</dbReference>
<feature type="domain" description="ORC1/DEAH AAA+ ATPase" evidence="1">
    <location>
        <begin position="96"/>
        <end position="213"/>
    </location>
</feature>
<evidence type="ECO:0000259" key="1">
    <source>
        <dbReference type="Pfam" id="PF13401"/>
    </source>
</evidence>
<name>A0ABS5JZV6_9BACT</name>
<evidence type="ECO:0000313" key="2">
    <source>
        <dbReference type="EMBL" id="MBS2100420.1"/>
    </source>
</evidence>
<keyword evidence="3" id="KW-1185">Reference proteome</keyword>
<reference evidence="2 3" key="1">
    <citation type="journal article" date="2015" name="Int. J. Syst. Evol. Microbiol.">
        <title>Carboxylicivirga linearis sp. nov., isolated from a sea cucumber culture pond.</title>
        <authorList>
            <person name="Wang F.Q."/>
            <person name="Zhou Y.X."/>
            <person name="Lin X.Z."/>
            <person name="Chen G.J."/>
            <person name="Du Z.J."/>
        </authorList>
    </citation>
    <scope>NUCLEOTIDE SEQUENCE [LARGE SCALE GENOMIC DNA]</scope>
    <source>
        <strain evidence="2 3">FB218</strain>
    </source>
</reference>
<dbReference type="InterPro" id="IPR049945">
    <property type="entry name" value="AAA_22"/>
</dbReference>
<dbReference type="Proteomes" id="UP000708576">
    <property type="component" value="Unassembled WGS sequence"/>
</dbReference>
<dbReference type="GO" id="GO:0005524">
    <property type="term" value="F:ATP binding"/>
    <property type="evidence" value="ECO:0007669"/>
    <property type="project" value="UniProtKB-KW"/>
</dbReference>
<dbReference type="SUPFAM" id="SSF52540">
    <property type="entry name" value="P-loop containing nucleoside triphosphate hydrolases"/>
    <property type="match status" value="1"/>
</dbReference>
<dbReference type="Pfam" id="PF13401">
    <property type="entry name" value="AAA_22"/>
    <property type="match status" value="1"/>
</dbReference>
<comment type="caution">
    <text evidence="2">The sequence shown here is derived from an EMBL/GenBank/DDBJ whole genome shotgun (WGS) entry which is preliminary data.</text>
</comment>
<organism evidence="2 3">
    <name type="scientific">Carboxylicivirga linearis</name>
    <dbReference type="NCBI Taxonomy" id="1628157"/>
    <lineage>
        <taxon>Bacteria</taxon>
        <taxon>Pseudomonadati</taxon>
        <taxon>Bacteroidota</taxon>
        <taxon>Bacteroidia</taxon>
        <taxon>Marinilabiliales</taxon>
        <taxon>Marinilabiliaceae</taxon>
        <taxon>Carboxylicivirga</taxon>
    </lineage>
</organism>
<keyword evidence="2" id="KW-0547">Nucleotide-binding</keyword>
<dbReference type="EMBL" id="JAGUCO010000023">
    <property type="protein sequence ID" value="MBS2100420.1"/>
    <property type="molecule type" value="Genomic_DNA"/>
</dbReference>